<keyword evidence="2" id="KW-1185">Reference proteome</keyword>
<name>A0A3E2NPS2_9SPHI</name>
<comment type="caution">
    <text evidence="1">The sequence shown here is derived from an EMBL/GenBank/DDBJ whole genome shotgun (WGS) entry which is preliminary data.</text>
</comment>
<gene>
    <name evidence="1" type="ORF">DYU05_12660</name>
</gene>
<evidence type="ECO:0000313" key="2">
    <source>
        <dbReference type="Proteomes" id="UP000260823"/>
    </source>
</evidence>
<dbReference type="Proteomes" id="UP000260823">
    <property type="component" value="Unassembled WGS sequence"/>
</dbReference>
<dbReference type="AlphaFoldDB" id="A0A3E2NPS2"/>
<proteinExistence type="predicted"/>
<protein>
    <submittedName>
        <fullName evidence="1">Uncharacterized protein</fullName>
    </submittedName>
</protein>
<reference evidence="1 2" key="1">
    <citation type="submission" date="2018-08" db="EMBL/GenBank/DDBJ databases">
        <title>Mucilaginibacter terrae sp. nov., isolated from manganese diggings.</title>
        <authorList>
            <person name="Huang Y."/>
            <person name="Zhou Z."/>
        </authorList>
    </citation>
    <scope>NUCLEOTIDE SEQUENCE [LARGE SCALE GENOMIC DNA]</scope>
    <source>
        <strain evidence="1 2">ZH6</strain>
    </source>
</reference>
<organism evidence="1 2">
    <name type="scientific">Mucilaginibacter terrenus</name>
    <dbReference type="NCBI Taxonomy" id="2482727"/>
    <lineage>
        <taxon>Bacteria</taxon>
        <taxon>Pseudomonadati</taxon>
        <taxon>Bacteroidota</taxon>
        <taxon>Sphingobacteriia</taxon>
        <taxon>Sphingobacteriales</taxon>
        <taxon>Sphingobacteriaceae</taxon>
        <taxon>Mucilaginibacter</taxon>
    </lineage>
</organism>
<sequence length="178" mass="19292">MAGTQVPHVIARNEAISRYKGCTQACREIAALSLAMTIFYVTLFARNAERVDGEATSGRVGNLAPLGESTHPLPLSPRCGKRGAVFWLIVILCVIARNEAISRWKSRTQACSEIAALSLAMTNMFGPPVLPRHCEERSNLTMERSHASMSVIAALSLAMTNVYGTQVPHVIARNEAIS</sequence>
<accession>A0A3E2NPS2</accession>
<dbReference type="EMBL" id="QWDE01000002">
    <property type="protein sequence ID" value="RFZ82999.1"/>
    <property type="molecule type" value="Genomic_DNA"/>
</dbReference>
<evidence type="ECO:0000313" key="1">
    <source>
        <dbReference type="EMBL" id="RFZ82999.1"/>
    </source>
</evidence>